<name>A0A9K3DAA5_9EUKA</name>
<dbReference type="AlphaFoldDB" id="A0A9K3DAA5"/>
<protein>
    <submittedName>
        <fullName evidence="1">Actin family protein</fullName>
    </submittedName>
</protein>
<sequence length="81" mass="8899">MAPNPFEHPVVICDNGSGYVKCGFHGDILPRHVFPSFVGRLSLQHHRGVADKGLKEVMVGDEAEPHMAYLSLSYPIENGII</sequence>
<dbReference type="Gene3D" id="3.30.420.40">
    <property type="match status" value="1"/>
</dbReference>
<proteinExistence type="predicted"/>
<dbReference type="SUPFAM" id="SSF53067">
    <property type="entry name" value="Actin-like ATPase domain"/>
    <property type="match status" value="1"/>
</dbReference>
<accession>A0A9K3DAA5</accession>
<organism evidence="1 2">
    <name type="scientific">Kipferlia bialata</name>
    <dbReference type="NCBI Taxonomy" id="797122"/>
    <lineage>
        <taxon>Eukaryota</taxon>
        <taxon>Metamonada</taxon>
        <taxon>Carpediemonas-like organisms</taxon>
        <taxon>Kipferlia</taxon>
    </lineage>
</organism>
<gene>
    <name evidence="1" type="ORF">KIPB_013383</name>
</gene>
<dbReference type="OrthoDB" id="10251209at2759"/>
<feature type="non-terminal residue" evidence="1">
    <location>
        <position position="1"/>
    </location>
</feature>
<dbReference type="Proteomes" id="UP000265618">
    <property type="component" value="Unassembled WGS sequence"/>
</dbReference>
<dbReference type="InterPro" id="IPR004000">
    <property type="entry name" value="Actin"/>
</dbReference>
<reference evidence="1 2" key="1">
    <citation type="journal article" date="2018" name="PLoS ONE">
        <title>The draft genome of Kipferlia bialata reveals reductive genome evolution in fornicate parasites.</title>
        <authorList>
            <person name="Tanifuji G."/>
            <person name="Takabayashi S."/>
            <person name="Kume K."/>
            <person name="Takagi M."/>
            <person name="Nakayama T."/>
            <person name="Kamikawa R."/>
            <person name="Inagaki Y."/>
            <person name="Hashimoto T."/>
        </authorList>
    </citation>
    <scope>NUCLEOTIDE SEQUENCE [LARGE SCALE GENOMIC DNA]</scope>
    <source>
        <strain evidence="1">NY0173</strain>
    </source>
</reference>
<dbReference type="Pfam" id="PF00022">
    <property type="entry name" value="Actin"/>
    <property type="match status" value="1"/>
</dbReference>
<dbReference type="PRINTS" id="PR00190">
    <property type="entry name" value="ACTIN"/>
</dbReference>
<evidence type="ECO:0000313" key="2">
    <source>
        <dbReference type="Proteomes" id="UP000265618"/>
    </source>
</evidence>
<dbReference type="EMBL" id="BDIP01006320">
    <property type="protein sequence ID" value="GIQ90550.1"/>
    <property type="molecule type" value="Genomic_DNA"/>
</dbReference>
<dbReference type="InterPro" id="IPR043129">
    <property type="entry name" value="ATPase_NBD"/>
</dbReference>
<comment type="caution">
    <text evidence="1">The sequence shown here is derived from an EMBL/GenBank/DDBJ whole genome shotgun (WGS) entry which is preliminary data.</text>
</comment>
<evidence type="ECO:0000313" key="1">
    <source>
        <dbReference type="EMBL" id="GIQ90550.1"/>
    </source>
</evidence>
<keyword evidence="2" id="KW-1185">Reference proteome</keyword>